<evidence type="ECO:0000259" key="2">
    <source>
        <dbReference type="Pfam" id="PF19099"/>
    </source>
</evidence>
<feature type="domain" description="DUF5786" evidence="2">
    <location>
        <begin position="3"/>
        <end position="56"/>
    </location>
</feature>
<evidence type="ECO:0000313" key="3">
    <source>
        <dbReference type="EMBL" id="AUX10797.1"/>
    </source>
</evidence>
<dbReference type="GeneID" id="37879555"/>
<keyword evidence="4" id="KW-1185">Reference proteome</keyword>
<dbReference type="EMBL" id="CP025066">
    <property type="protein sequence ID" value="AUX10797.1"/>
    <property type="molecule type" value="Genomic_DNA"/>
</dbReference>
<evidence type="ECO:0000313" key="4">
    <source>
        <dbReference type="Proteomes" id="UP000263012"/>
    </source>
</evidence>
<name>A0A343TNX5_9EURY</name>
<protein>
    <recommendedName>
        <fullName evidence="2">DUF5786 domain-containing protein</fullName>
    </recommendedName>
</protein>
<dbReference type="AlphaFoldDB" id="A0A343TNX5"/>
<dbReference type="RefSeq" id="WP_119821425.1">
    <property type="nucleotide sequence ID" value="NZ_CP025066.1"/>
</dbReference>
<sequence>MGFGSYDESEQEKQELDADFEDSGGIQTAENDHEGSVEFEFEASNDELLDRLKEIKGE</sequence>
<dbReference type="Proteomes" id="UP000263012">
    <property type="component" value="Chromosome"/>
</dbReference>
<organism evidence="3 4">
    <name type="scientific">Halalkaliarchaeum desulfuricum</name>
    <dbReference type="NCBI Taxonomy" id="2055893"/>
    <lineage>
        <taxon>Archaea</taxon>
        <taxon>Methanobacteriati</taxon>
        <taxon>Methanobacteriota</taxon>
        <taxon>Stenosarchaea group</taxon>
        <taxon>Halobacteria</taxon>
        <taxon>Halobacteriales</taxon>
        <taxon>Haloferacaceae</taxon>
        <taxon>Halalkaliarchaeum</taxon>
    </lineage>
</organism>
<reference evidence="4" key="1">
    <citation type="submission" date="2017-11" db="EMBL/GenBank/DDBJ databases">
        <title>Phenotypic and genomic properties of facultatively anaerobic sulfur-reducing natronoarchaea from hypersaline soda lakes.</title>
        <authorList>
            <person name="Sorokin D.Y."/>
            <person name="Kublanov I.V."/>
            <person name="Roman P."/>
            <person name="Sinninghe Damste J.S."/>
            <person name="Golyshin P.N."/>
            <person name="Rojo D."/>
            <person name="Ciordia S."/>
            <person name="Mena M.D.C."/>
            <person name="Ferrer M."/>
            <person name="Messina E."/>
            <person name="Smedile F."/>
            <person name="La Spada G."/>
            <person name="La Cono V."/>
            <person name="Yakimov M.M."/>
        </authorList>
    </citation>
    <scope>NUCLEOTIDE SEQUENCE [LARGE SCALE GENOMIC DNA]</scope>
    <source>
        <strain evidence="4">AArc-Sl</strain>
    </source>
</reference>
<dbReference type="InterPro" id="IPR043902">
    <property type="entry name" value="DUF5786"/>
</dbReference>
<gene>
    <name evidence="3" type="ORF">AArcSl_3191</name>
</gene>
<dbReference type="Pfam" id="PF19099">
    <property type="entry name" value="DUF5786"/>
    <property type="match status" value="1"/>
</dbReference>
<accession>A0A343TNX5</accession>
<dbReference type="OrthoDB" id="166327at2157"/>
<feature type="region of interest" description="Disordered" evidence="1">
    <location>
        <begin position="1"/>
        <end position="43"/>
    </location>
</feature>
<evidence type="ECO:0000256" key="1">
    <source>
        <dbReference type="SAM" id="MobiDB-lite"/>
    </source>
</evidence>
<proteinExistence type="predicted"/>
<dbReference type="KEGG" id="hdf:AArcSl_3191"/>